<dbReference type="GO" id="GO:0005694">
    <property type="term" value="C:chromosome"/>
    <property type="evidence" value="ECO:0007669"/>
    <property type="project" value="UniProtKB-SubCell"/>
</dbReference>
<protein>
    <submittedName>
        <fullName evidence="7">DNA binding protein</fullName>
    </submittedName>
</protein>
<evidence type="ECO:0000313" key="7">
    <source>
        <dbReference type="EMBL" id="KAG0690740.1"/>
    </source>
</evidence>
<comment type="subcellular location">
    <subcellularLocation>
        <location evidence="2">Chromosome</location>
    </subcellularLocation>
    <subcellularLocation>
        <location evidence="1">Nucleus</location>
    </subcellularLocation>
</comment>
<evidence type="ECO:0000256" key="1">
    <source>
        <dbReference type="ARBA" id="ARBA00004123"/>
    </source>
</evidence>
<dbReference type="GO" id="GO:0051598">
    <property type="term" value="P:meiotic recombination checkpoint signaling"/>
    <property type="evidence" value="ECO:0007669"/>
    <property type="project" value="TreeGrafter"/>
</dbReference>
<gene>
    <name evidence="7" type="primary">HOP1</name>
    <name evidence="7" type="ORF">C6P40_001685</name>
</gene>
<dbReference type="PROSITE" id="PS50815">
    <property type="entry name" value="HORMA"/>
    <property type="match status" value="1"/>
</dbReference>
<dbReference type="InterPro" id="IPR003511">
    <property type="entry name" value="HORMA_dom"/>
</dbReference>
<evidence type="ECO:0000256" key="5">
    <source>
        <dbReference type="ARBA" id="ARBA00023254"/>
    </source>
</evidence>
<reference evidence="7" key="1">
    <citation type="submission" date="2020-11" db="EMBL/GenBank/DDBJ databases">
        <title>Kefir isolates.</title>
        <authorList>
            <person name="Marcisauskas S."/>
            <person name="Kim Y."/>
            <person name="Blasche S."/>
        </authorList>
    </citation>
    <scope>NUCLEOTIDE SEQUENCE</scope>
    <source>
        <strain evidence="7">Olga-1</strain>
    </source>
</reference>
<dbReference type="GO" id="GO:0005634">
    <property type="term" value="C:nucleus"/>
    <property type="evidence" value="ECO:0007669"/>
    <property type="project" value="UniProtKB-SubCell"/>
</dbReference>
<dbReference type="AlphaFoldDB" id="A0A9P7BHP1"/>
<evidence type="ECO:0000256" key="2">
    <source>
        <dbReference type="ARBA" id="ARBA00004286"/>
    </source>
</evidence>
<comment type="caution">
    <text evidence="7">The sequence shown here is derived from an EMBL/GenBank/DDBJ whole genome shotgun (WGS) entry which is preliminary data.</text>
</comment>
<dbReference type="EMBL" id="PUHW01000020">
    <property type="protein sequence ID" value="KAG0690740.1"/>
    <property type="molecule type" value="Genomic_DNA"/>
</dbReference>
<dbReference type="Proteomes" id="UP000697127">
    <property type="component" value="Unassembled WGS sequence"/>
</dbReference>
<feature type="domain" description="HORMA" evidence="6">
    <location>
        <begin position="1"/>
        <end position="206"/>
    </location>
</feature>
<dbReference type="SUPFAM" id="SSF56019">
    <property type="entry name" value="The spindle assembly checkpoint protein mad2"/>
    <property type="match status" value="1"/>
</dbReference>
<dbReference type="Gene3D" id="3.30.40.10">
    <property type="entry name" value="Zinc/RING finger domain, C3HC4 (zinc finger)"/>
    <property type="match status" value="1"/>
</dbReference>
<sequence>MSISCIAFLRGFFTDKHFKDDVFEIQNNRETKNNNSKKESIKIKRLAYGISNDSDMILNWIQISIHDALHKKYLKSVNLSIILDEKKPTEVFESYSFDINYDFQDSITINNEMSISPNEMTKFQIFKLLKRFIIITQSLPALPPKRFLLMRILCYDNCPVDYYPDYFTNCTNEKSATMKIPLSIYNDLIAPCGEVNSIHHLVSTSLLSLSTLGEKKYTENESVVEVDPFEIFGSHIITSEINSEVSQISKDLYQMVKTHNIEMHDGLTQIPENLYADNQTYNENIECSCKSHIYIPYSPIVQCIKCFRNMHKICFSVNSGTEDFICNYCHDYDSNFNINSFLILFNIRKLIAYLQSNKYDTLKSVTNTALLLGYTADDLNSSKSIISSIIKSFTILIYEGIISLKLNKAFSHKAFKVDVNGLLNNDAVVKKGRYFISFINKNNQSIIDKYIDPNREPIKEIEFILNSLSNDQQYEHK</sequence>
<keyword evidence="8" id="KW-1185">Reference proteome</keyword>
<dbReference type="Pfam" id="PF02301">
    <property type="entry name" value="HORMA"/>
    <property type="match status" value="1"/>
</dbReference>
<keyword evidence="5" id="KW-0469">Meiosis</keyword>
<dbReference type="PANTHER" id="PTHR48225:SF7">
    <property type="entry name" value="MEIOSIS-SPECIFIC PROTEIN HOP1"/>
    <property type="match status" value="1"/>
</dbReference>
<name>A0A9P7BHP1_9ASCO</name>
<organism evidence="7 8">
    <name type="scientific">Pichia californica</name>
    <dbReference type="NCBI Taxonomy" id="460514"/>
    <lineage>
        <taxon>Eukaryota</taxon>
        <taxon>Fungi</taxon>
        <taxon>Dikarya</taxon>
        <taxon>Ascomycota</taxon>
        <taxon>Saccharomycotina</taxon>
        <taxon>Pichiomycetes</taxon>
        <taxon>Pichiales</taxon>
        <taxon>Pichiaceae</taxon>
        <taxon>Pichia</taxon>
    </lineage>
</organism>
<keyword evidence="3" id="KW-0158">Chromosome</keyword>
<evidence type="ECO:0000256" key="4">
    <source>
        <dbReference type="ARBA" id="ARBA00023242"/>
    </source>
</evidence>
<evidence type="ECO:0000313" key="8">
    <source>
        <dbReference type="Proteomes" id="UP000697127"/>
    </source>
</evidence>
<dbReference type="GO" id="GO:0007130">
    <property type="term" value="P:synaptonemal complex assembly"/>
    <property type="evidence" value="ECO:0007669"/>
    <property type="project" value="TreeGrafter"/>
</dbReference>
<dbReference type="PANTHER" id="PTHR48225">
    <property type="entry name" value="HORMA DOMAIN-CONTAINING PROTEIN 1"/>
    <property type="match status" value="1"/>
</dbReference>
<evidence type="ECO:0000259" key="6">
    <source>
        <dbReference type="PROSITE" id="PS50815"/>
    </source>
</evidence>
<proteinExistence type="predicted"/>
<dbReference type="Gene3D" id="3.30.900.10">
    <property type="entry name" value="HORMA domain"/>
    <property type="match status" value="1"/>
</dbReference>
<accession>A0A9P7BHP1</accession>
<dbReference type="InterPro" id="IPR036570">
    <property type="entry name" value="HORMA_dom_sf"/>
</dbReference>
<dbReference type="OrthoDB" id="1928087at2759"/>
<dbReference type="InterPro" id="IPR051294">
    <property type="entry name" value="HORMA_MeioticProgression"/>
</dbReference>
<evidence type="ECO:0000256" key="3">
    <source>
        <dbReference type="ARBA" id="ARBA00022454"/>
    </source>
</evidence>
<dbReference type="InterPro" id="IPR013083">
    <property type="entry name" value="Znf_RING/FYVE/PHD"/>
</dbReference>
<keyword evidence="4" id="KW-0539">Nucleus</keyword>